<feature type="domain" description="Cyclic nucleotide-binding" evidence="2">
    <location>
        <begin position="4"/>
        <end position="124"/>
    </location>
</feature>
<sequence>MESIFSKLTEEEIVKIVAISENVRFSPGNVIFKQDNEGDSIYIIKQGLVSLVKVNDLGEDTEFTDVGEGAFLGELSILDGGPRVLTAVAISDVECFKIPKLKLRLLLKYEPKIFLKFYLTIIKDMNQRLRRVNEEYVKIKEKLKKTEVV</sequence>
<dbReference type="AlphaFoldDB" id="A0A2N5ZJ21"/>
<dbReference type="InterPro" id="IPR000595">
    <property type="entry name" value="cNMP-bd_dom"/>
</dbReference>
<comment type="caution">
    <text evidence="3">The sequence shown here is derived from an EMBL/GenBank/DDBJ whole genome shotgun (WGS) entry which is preliminary data.</text>
</comment>
<dbReference type="InterPro" id="IPR050503">
    <property type="entry name" value="cAMP-dep_PK_reg_su-like"/>
</dbReference>
<dbReference type="Gene3D" id="2.60.120.10">
    <property type="entry name" value="Jelly Rolls"/>
    <property type="match status" value="1"/>
</dbReference>
<proteinExistence type="predicted"/>
<dbReference type="PROSITE" id="PS50042">
    <property type="entry name" value="CNMP_BINDING_3"/>
    <property type="match status" value="1"/>
</dbReference>
<dbReference type="Pfam" id="PF00027">
    <property type="entry name" value="cNMP_binding"/>
    <property type="match status" value="1"/>
</dbReference>
<protein>
    <recommendedName>
        <fullName evidence="2">Cyclic nucleotide-binding domain-containing protein</fullName>
    </recommendedName>
</protein>
<evidence type="ECO:0000313" key="4">
    <source>
        <dbReference type="Proteomes" id="UP000234857"/>
    </source>
</evidence>
<dbReference type="PRINTS" id="PR00103">
    <property type="entry name" value="CAMPKINASE"/>
</dbReference>
<dbReference type="SMART" id="SM00100">
    <property type="entry name" value="cNMP"/>
    <property type="match status" value="1"/>
</dbReference>
<reference evidence="3 4" key="1">
    <citation type="submission" date="2017-11" db="EMBL/GenBank/DDBJ databases">
        <title>Genome-resolved metagenomics identifies genetic mobility, metabolic interactions, and unexpected diversity in perchlorate-reducing communities.</title>
        <authorList>
            <person name="Barnum T.P."/>
            <person name="Figueroa I.A."/>
            <person name="Carlstrom C.I."/>
            <person name="Lucas L.N."/>
            <person name="Engelbrektson A.L."/>
            <person name="Coates J.D."/>
        </authorList>
    </citation>
    <scope>NUCLEOTIDE SEQUENCE [LARGE SCALE GENOMIC DNA]</scope>
    <source>
        <strain evidence="3">BM706</strain>
    </source>
</reference>
<evidence type="ECO:0000313" key="3">
    <source>
        <dbReference type="EMBL" id="PLX18698.1"/>
    </source>
</evidence>
<dbReference type="InterPro" id="IPR018490">
    <property type="entry name" value="cNMP-bd_dom_sf"/>
</dbReference>
<dbReference type="PANTHER" id="PTHR11635">
    <property type="entry name" value="CAMP-DEPENDENT PROTEIN KINASE REGULATORY CHAIN"/>
    <property type="match status" value="1"/>
</dbReference>
<evidence type="ECO:0000259" key="2">
    <source>
        <dbReference type="PROSITE" id="PS50042"/>
    </source>
</evidence>
<evidence type="ECO:0000256" key="1">
    <source>
        <dbReference type="SAM" id="Coils"/>
    </source>
</evidence>
<dbReference type="SUPFAM" id="SSF51206">
    <property type="entry name" value="cAMP-binding domain-like"/>
    <property type="match status" value="1"/>
</dbReference>
<dbReference type="PANTHER" id="PTHR11635:SF152">
    <property type="entry name" value="CAMP-DEPENDENT PROTEIN KINASE TYPE I REGULATORY SUBUNIT-RELATED"/>
    <property type="match status" value="1"/>
</dbReference>
<dbReference type="InterPro" id="IPR014710">
    <property type="entry name" value="RmlC-like_jellyroll"/>
</dbReference>
<dbReference type="GO" id="GO:0005829">
    <property type="term" value="C:cytosol"/>
    <property type="evidence" value="ECO:0007669"/>
    <property type="project" value="TreeGrafter"/>
</dbReference>
<keyword evidence="1" id="KW-0175">Coiled coil</keyword>
<gene>
    <name evidence="3" type="ORF">C0601_04140</name>
</gene>
<organism evidence="3 4">
    <name type="scientific">Muiribacterium halophilum</name>
    <dbReference type="NCBI Taxonomy" id="2053465"/>
    <lineage>
        <taxon>Bacteria</taxon>
        <taxon>Candidatus Muiribacteriota</taxon>
        <taxon>Candidatus Muiribacteriia</taxon>
        <taxon>Candidatus Muiribacteriales</taxon>
        <taxon>Candidatus Muiribacteriaceae</taxon>
        <taxon>Candidatus Muiribacterium</taxon>
    </lineage>
</organism>
<feature type="coiled-coil region" evidence="1">
    <location>
        <begin position="115"/>
        <end position="149"/>
    </location>
</feature>
<dbReference type="CDD" id="cd00038">
    <property type="entry name" value="CAP_ED"/>
    <property type="match status" value="1"/>
</dbReference>
<name>A0A2N5ZJ21_MUIH1</name>
<accession>A0A2N5ZJ21</accession>
<dbReference type="EMBL" id="PKTG01000054">
    <property type="protein sequence ID" value="PLX18698.1"/>
    <property type="molecule type" value="Genomic_DNA"/>
</dbReference>
<dbReference type="Proteomes" id="UP000234857">
    <property type="component" value="Unassembled WGS sequence"/>
</dbReference>
<dbReference type="GO" id="GO:0005952">
    <property type="term" value="C:cAMP-dependent protein kinase complex"/>
    <property type="evidence" value="ECO:0007669"/>
    <property type="project" value="InterPro"/>
</dbReference>